<dbReference type="EMBL" id="JAZDQT010000003">
    <property type="protein sequence ID" value="MEE1947194.1"/>
    <property type="molecule type" value="Genomic_DNA"/>
</dbReference>
<evidence type="ECO:0000313" key="4">
    <source>
        <dbReference type="Proteomes" id="UP001336835"/>
    </source>
</evidence>
<dbReference type="InterPro" id="IPR024079">
    <property type="entry name" value="MetalloPept_cat_dom_sf"/>
</dbReference>
<dbReference type="RefSeq" id="WP_330109476.1">
    <property type="nucleotide sequence ID" value="NZ_JAZDQT010000003.1"/>
</dbReference>
<dbReference type="SUPFAM" id="SSF55486">
    <property type="entry name" value="Metalloproteases ('zincins'), catalytic domain"/>
    <property type="match status" value="1"/>
</dbReference>
<keyword evidence="3" id="KW-0378">Hydrolase</keyword>
<dbReference type="Gene3D" id="3.40.390.10">
    <property type="entry name" value="Collagenase (Catalytic Domain)"/>
    <property type="match status" value="1"/>
</dbReference>
<dbReference type="Pfam" id="PF12388">
    <property type="entry name" value="Peptidase_M57"/>
    <property type="match status" value="1"/>
</dbReference>
<evidence type="ECO:0000259" key="2">
    <source>
        <dbReference type="Pfam" id="PF19404"/>
    </source>
</evidence>
<sequence length="434" mass="47060">MKGKKTLKLFLLITLTLFTLASCKKSQEPLNQESKSNKVLEYITSLGFPLSSIKDSGNEYIVDGDISFSKDMEIPTTKSTKVEKRLDLSLNTTMSLSTNSRKIGQYYTGTTISPTNRINIRIFVDPSMTSMNNEINSAIDQWNNVNADIIFTIVANGAYDILIKDENLGTGSCGQARFPLNGKPGNLIRINKNYISGNSFDQRQRTIAHELGHCIGFRHTNWASNNESKNGSDDAGTQADALDVPGVGGTDASSLMNGKECGIGSTVLSQKDKLALLALYPKTYYSIAINGNFTQANCTIGTPDVISYTLPAGVKTSTISQADADQQAANIFPILGQNFADNNGSCGGTMPTFSLTNIPTLRIDVTPNFPDMWYYKMELRNYQTGQVSTSTGTPGTYSLSVPSTGDYGVRVIAYSSAFPSGSQASVWKDIHVSF</sequence>
<gene>
    <name evidence="3" type="ORF">VRU48_18855</name>
</gene>
<proteinExistence type="predicted"/>
<evidence type="ECO:0000256" key="1">
    <source>
        <dbReference type="SAM" id="SignalP"/>
    </source>
</evidence>
<dbReference type="Pfam" id="PF19404">
    <property type="entry name" value="DUF5977"/>
    <property type="match status" value="1"/>
</dbReference>
<feature type="domain" description="DUF5977" evidence="2">
    <location>
        <begin position="284"/>
        <end position="346"/>
    </location>
</feature>
<dbReference type="PROSITE" id="PS51257">
    <property type="entry name" value="PROKAR_LIPOPROTEIN"/>
    <property type="match status" value="1"/>
</dbReference>
<dbReference type="InterPro" id="IPR046020">
    <property type="entry name" value="DUF5977"/>
</dbReference>
<feature type="signal peptide" evidence="1">
    <location>
        <begin position="1"/>
        <end position="21"/>
    </location>
</feature>
<keyword evidence="3" id="KW-0645">Protease</keyword>
<evidence type="ECO:0000313" key="3">
    <source>
        <dbReference type="EMBL" id="MEE1947194.1"/>
    </source>
</evidence>
<dbReference type="Proteomes" id="UP001336835">
    <property type="component" value="Unassembled WGS sequence"/>
</dbReference>
<accession>A0ABU7ICY0</accession>
<dbReference type="GO" id="GO:0008237">
    <property type="term" value="F:metallopeptidase activity"/>
    <property type="evidence" value="ECO:0007669"/>
    <property type="project" value="UniProtKB-KW"/>
</dbReference>
<keyword evidence="3" id="KW-0482">Metalloprotease</keyword>
<keyword evidence="4" id="KW-1185">Reference proteome</keyword>
<name>A0ABU7ICY0_9SPHI</name>
<dbReference type="InterPro" id="IPR024653">
    <property type="entry name" value="Peptidase_M10/M27/M57"/>
</dbReference>
<comment type="caution">
    <text evidence="3">The sequence shown here is derived from an EMBL/GenBank/DDBJ whole genome shotgun (WGS) entry which is preliminary data.</text>
</comment>
<organism evidence="3 4">
    <name type="scientific">Pedobacter albus</name>
    <dbReference type="NCBI Taxonomy" id="3113905"/>
    <lineage>
        <taxon>Bacteria</taxon>
        <taxon>Pseudomonadati</taxon>
        <taxon>Bacteroidota</taxon>
        <taxon>Sphingobacteriia</taxon>
        <taxon>Sphingobacteriales</taxon>
        <taxon>Sphingobacteriaceae</taxon>
        <taxon>Pedobacter</taxon>
    </lineage>
</organism>
<protein>
    <submittedName>
        <fullName evidence="3">M57 family metalloprotease</fullName>
    </submittedName>
</protein>
<reference evidence="3 4" key="1">
    <citation type="submission" date="2024-01" db="EMBL/GenBank/DDBJ databases">
        <title>Pedobacter sp. nov., isolated from fresh soil.</title>
        <authorList>
            <person name="Le N.T.T."/>
        </authorList>
    </citation>
    <scope>NUCLEOTIDE SEQUENCE [LARGE SCALE GENOMIC DNA]</scope>
    <source>
        <strain evidence="3 4">KR3-3</strain>
    </source>
</reference>
<keyword evidence="1" id="KW-0732">Signal</keyword>
<feature type="chain" id="PRO_5046827111" evidence="1">
    <location>
        <begin position="22"/>
        <end position="434"/>
    </location>
</feature>